<feature type="chain" id="PRO_5043007656" description="Lipase domain-containing protein" evidence="5">
    <location>
        <begin position="20"/>
        <end position="646"/>
    </location>
</feature>
<keyword evidence="8" id="KW-1185">Reference proteome</keyword>
<name>A0AAN7Q549_9COLE</name>
<organism evidence="7 8">
    <name type="scientific">Aquatica leii</name>
    <dbReference type="NCBI Taxonomy" id="1421715"/>
    <lineage>
        <taxon>Eukaryota</taxon>
        <taxon>Metazoa</taxon>
        <taxon>Ecdysozoa</taxon>
        <taxon>Arthropoda</taxon>
        <taxon>Hexapoda</taxon>
        <taxon>Insecta</taxon>
        <taxon>Pterygota</taxon>
        <taxon>Neoptera</taxon>
        <taxon>Endopterygota</taxon>
        <taxon>Coleoptera</taxon>
        <taxon>Polyphaga</taxon>
        <taxon>Elateriformia</taxon>
        <taxon>Elateroidea</taxon>
        <taxon>Lampyridae</taxon>
        <taxon>Luciolinae</taxon>
        <taxon>Aquatica</taxon>
    </lineage>
</organism>
<dbReference type="EMBL" id="JARPUR010000003">
    <property type="protein sequence ID" value="KAK4880265.1"/>
    <property type="molecule type" value="Genomic_DNA"/>
</dbReference>
<dbReference type="SUPFAM" id="SSF53474">
    <property type="entry name" value="alpha/beta-Hydrolases"/>
    <property type="match status" value="2"/>
</dbReference>
<comment type="similarity">
    <text evidence="2 4">Belongs to the AB hydrolase superfamily. Lipase family.</text>
</comment>
<dbReference type="PRINTS" id="PR00821">
    <property type="entry name" value="TAGLIPASE"/>
</dbReference>
<feature type="domain" description="Lipase" evidence="6">
    <location>
        <begin position="82"/>
        <end position="287"/>
    </location>
</feature>
<keyword evidence="5" id="KW-0732">Signal</keyword>
<dbReference type="GO" id="GO:0016298">
    <property type="term" value="F:lipase activity"/>
    <property type="evidence" value="ECO:0007669"/>
    <property type="project" value="InterPro"/>
</dbReference>
<dbReference type="Proteomes" id="UP001353858">
    <property type="component" value="Unassembled WGS sequence"/>
</dbReference>
<sequence length="646" mass="72628">MIFIFSVLITFSFFGFGQADLCQYNFTLADLNRSVIIEIISFINGYTAASYLPIDETYIRFWLYTRTSVSGTRLNSIRPAVTVRKTILLIHGWSCNITNDLMPELKAAYLKRYNANIIIVDWSYYAAKNYGETFRYIPSIGNAIAKFLMRLNGLGIFINAIHLVGHSMGAQVSAFTGQSLINNYGKTLYRITGLDPGGPIYSNKPSNERLDETDAFFVDVIHTNGGFFGYLNKCGDVDYYPNCGTFQNGCTFSLTNGTFVDFIVQKIACDHLRSVSYMIESINYNNFKAKKSVLLNQLFCYGDGSDISYMGEDSILKYSKTDYVLNTNPNLCQYNFTLADLNRSVIIEIISLISGYTAGSYLPIDESYIRFWLYTRTSVSGTRLNSIRPAVTVRKTILLIHGWSCNITNDLMLELKAAYLKRYNANIIIVDWSYYAAKNYGETFRYIPSIGNAIAKFLMRLNGLGIFINAIHLVGHSMGAQVSAFTGQSLINNYGKTLYRITGLDPGGPIYSNKPSNERLDETDAFFVDVIHTNGGFLGYLNKCGDVDYYPNCGTFQNGCTSSLTNGTFVDFIVQKIACDHLRSVSYMIESINYNNFKAKKRVLLNQLLCYGDGSDISYMGEDSIFKYSKTNYVLYTNPSSPYSQG</sequence>
<evidence type="ECO:0000256" key="5">
    <source>
        <dbReference type="SAM" id="SignalP"/>
    </source>
</evidence>
<evidence type="ECO:0000256" key="1">
    <source>
        <dbReference type="ARBA" id="ARBA00004613"/>
    </source>
</evidence>
<comment type="subcellular location">
    <subcellularLocation>
        <location evidence="1">Secreted</location>
    </subcellularLocation>
</comment>
<evidence type="ECO:0000256" key="3">
    <source>
        <dbReference type="ARBA" id="ARBA00022525"/>
    </source>
</evidence>
<evidence type="ECO:0000256" key="2">
    <source>
        <dbReference type="ARBA" id="ARBA00010701"/>
    </source>
</evidence>
<gene>
    <name evidence="7" type="ORF">RN001_008411</name>
</gene>
<feature type="signal peptide" evidence="5">
    <location>
        <begin position="1"/>
        <end position="19"/>
    </location>
</feature>
<dbReference type="GO" id="GO:0016042">
    <property type="term" value="P:lipid catabolic process"/>
    <property type="evidence" value="ECO:0007669"/>
    <property type="project" value="TreeGrafter"/>
</dbReference>
<dbReference type="PANTHER" id="PTHR11610">
    <property type="entry name" value="LIPASE"/>
    <property type="match status" value="1"/>
</dbReference>
<dbReference type="AlphaFoldDB" id="A0AAN7Q549"/>
<dbReference type="Gene3D" id="3.40.50.1820">
    <property type="entry name" value="alpha/beta hydrolase"/>
    <property type="match status" value="2"/>
</dbReference>
<dbReference type="InterPro" id="IPR000734">
    <property type="entry name" value="TAG_lipase"/>
</dbReference>
<accession>A0AAN7Q549</accession>
<dbReference type="PANTHER" id="PTHR11610:SF173">
    <property type="entry name" value="LIPASE DOMAIN-CONTAINING PROTEIN-RELATED"/>
    <property type="match status" value="1"/>
</dbReference>
<comment type="caution">
    <text evidence="7">The sequence shown here is derived from an EMBL/GenBank/DDBJ whole genome shotgun (WGS) entry which is preliminary data.</text>
</comment>
<dbReference type="InterPro" id="IPR013818">
    <property type="entry name" value="Lipase"/>
</dbReference>
<evidence type="ECO:0000313" key="8">
    <source>
        <dbReference type="Proteomes" id="UP001353858"/>
    </source>
</evidence>
<dbReference type="GO" id="GO:0005615">
    <property type="term" value="C:extracellular space"/>
    <property type="evidence" value="ECO:0007669"/>
    <property type="project" value="TreeGrafter"/>
</dbReference>
<evidence type="ECO:0000256" key="4">
    <source>
        <dbReference type="RuleBase" id="RU004262"/>
    </source>
</evidence>
<evidence type="ECO:0000313" key="7">
    <source>
        <dbReference type="EMBL" id="KAK4880265.1"/>
    </source>
</evidence>
<keyword evidence="3" id="KW-0964">Secreted</keyword>
<feature type="domain" description="Lipase" evidence="6">
    <location>
        <begin position="392"/>
        <end position="643"/>
    </location>
</feature>
<evidence type="ECO:0000259" key="6">
    <source>
        <dbReference type="Pfam" id="PF00151"/>
    </source>
</evidence>
<dbReference type="Pfam" id="PF00151">
    <property type="entry name" value="Lipase"/>
    <property type="match status" value="2"/>
</dbReference>
<reference evidence="8" key="1">
    <citation type="submission" date="2023-01" db="EMBL/GenBank/DDBJ databases">
        <title>Key to firefly adult light organ development and bioluminescence: homeobox transcription factors regulate luciferase expression and transportation to peroxisome.</title>
        <authorList>
            <person name="Fu X."/>
        </authorList>
    </citation>
    <scope>NUCLEOTIDE SEQUENCE [LARGE SCALE GENOMIC DNA]</scope>
</reference>
<dbReference type="GO" id="GO:0017171">
    <property type="term" value="F:serine hydrolase activity"/>
    <property type="evidence" value="ECO:0007669"/>
    <property type="project" value="TreeGrafter"/>
</dbReference>
<proteinExistence type="inferred from homology"/>
<dbReference type="InterPro" id="IPR029058">
    <property type="entry name" value="AB_hydrolase_fold"/>
</dbReference>
<protein>
    <recommendedName>
        <fullName evidence="6">Lipase domain-containing protein</fullName>
    </recommendedName>
</protein>